<gene>
    <name evidence="15" type="primary">LOC100834496</name>
    <name evidence="14" type="ORF">BRADI_2g45320v3</name>
</gene>
<dbReference type="GO" id="GO:0005794">
    <property type="term" value="C:Golgi apparatus"/>
    <property type="evidence" value="ECO:0000318"/>
    <property type="project" value="GO_Central"/>
</dbReference>
<comment type="similarity">
    <text evidence="2">Belongs to the PC-esterase family. TBL subfamily.</text>
</comment>
<keyword evidence="7" id="KW-0333">Golgi apparatus</keyword>
<sequence length="431" mass="47833">MFHVCPTEKAGRIKGVKLAPLLTKITGSLCPAVPNSWLHSLFTPQTMAAGRRQHQLQLRLFLLAAALACSLHAAAESTDLDALAVRHKPSKPRPRQRHRPGGGRGTGSGMAACNMFQGSWVYDDTLPMYDTARCPFVEPEFDCQKYGRPDKLYLKYRWRPASCELPRFNGQDLLSKWRGKKILFVGDSISLNQWQSLVCMLHAAAPASGTTHSRGNPVSTVTFQDYGVSVAYYRSTYLVDIVEESIGRVLKLDSISGDAWLGADMLIFNTWHWWTHTGRDQPWDFVQDGGQVMKDMDRLTAFSKGMSTWARWVDSKVDTSKTKVYFQGISPTHYNGAQWGESSRSCAQQTQPITGPAYPGGPLPAQGAVRRALSGMSKPVFLLDITLLSQLRRDAHPSAYSGQHPGNDCSHWCLAGLPDTWNQILYASLLA</sequence>
<evidence type="ECO:0000259" key="13">
    <source>
        <dbReference type="Pfam" id="PF14416"/>
    </source>
</evidence>
<dbReference type="Proteomes" id="UP000008810">
    <property type="component" value="Chromosome 2"/>
</dbReference>
<evidence type="ECO:0000256" key="8">
    <source>
        <dbReference type="ARBA" id="ARBA00023136"/>
    </source>
</evidence>
<dbReference type="Pfam" id="PF14416">
    <property type="entry name" value="PMR5N"/>
    <property type="match status" value="1"/>
</dbReference>
<keyword evidence="9" id="KW-1015">Disulfide bond</keyword>
<keyword evidence="10" id="KW-0325">Glycoprotein</keyword>
<evidence type="ECO:0000256" key="10">
    <source>
        <dbReference type="ARBA" id="ARBA00023180"/>
    </source>
</evidence>
<evidence type="ECO:0000313" key="14">
    <source>
        <dbReference type="EMBL" id="KQK08987.1"/>
    </source>
</evidence>
<dbReference type="FunCoup" id="A0A0Q3IT53">
    <property type="interactions" value="103"/>
</dbReference>
<evidence type="ECO:0000259" key="12">
    <source>
        <dbReference type="Pfam" id="PF13839"/>
    </source>
</evidence>
<keyword evidence="6" id="KW-1133">Transmembrane helix</keyword>
<dbReference type="GO" id="GO:0016413">
    <property type="term" value="F:O-acetyltransferase activity"/>
    <property type="evidence" value="ECO:0000318"/>
    <property type="project" value="GO_Central"/>
</dbReference>
<keyword evidence="8" id="KW-0472">Membrane</keyword>
<reference evidence="14 15" key="1">
    <citation type="journal article" date="2010" name="Nature">
        <title>Genome sequencing and analysis of the model grass Brachypodium distachyon.</title>
        <authorList>
            <consortium name="International Brachypodium Initiative"/>
        </authorList>
    </citation>
    <scope>NUCLEOTIDE SEQUENCE [LARGE SCALE GENOMIC DNA]</scope>
    <source>
        <strain evidence="14 15">Bd21</strain>
    </source>
</reference>
<dbReference type="PANTHER" id="PTHR32285">
    <property type="entry name" value="PROTEIN TRICHOME BIREFRINGENCE-LIKE 9-RELATED"/>
    <property type="match status" value="1"/>
</dbReference>
<evidence type="ECO:0000313" key="16">
    <source>
        <dbReference type="Proteomes" id="UP000008810"/>
    </source>
</evidence>
<dbReference type="InterPro" id="IPR025846">
    <property type="entry name" value="TBL_N"/>
</dbReference>
<dbReference type="ExpressionAtlas" id="A0A0Q3IT53">
    <property type="expression patterns" value="baseline"/>
</dbReference>
<reference evidence="15" key="3">
    <citation type="submission" date="2018-08" db="UniProtKB">
        <authorList>
            <consortium name="EnsemblPlants"/>
        </authorList>
    </citation>
    <scope>IDENTIFICATION</scope>
    <source>
        <strain evidence="15">cv. Bd21</strain>
    </source>
</reference>
<evidence type="ECO:0000313" key="15">
    <source>
        <dbReference type="EnsemblPlants" id="KQK08987"/>
    </source>
</evidence>
<keyword evidence="5" id="KW-0735">Signal-anchor</keyword>
<protein>
    <submittedName>
        <fullName evidence="14 15">Uncharacterized protein</fullName>
    </submittedName>
</protein>
<evidence type="ECO:0000256" key="5">
    <source>
        <dbReference type="ARBA" id="ARBA00022968"/>
    </source>
</evidence>
<evidence type="ECO:0000256" key="3">
    <source>
        <dbReference type="ARBA" id="ARBA00022679"/>
    </source>
</evidence>
<organism evidence="14">
    <name type="scientific">Brachypodium distachyon</name>
    <name type="common">Purple false brome</name>
    <name type="synonym">Trachynia distachya</name>
    <dbReference type="NCBI Taxonomy" id="15368"/>
    <lineage>
        <taxon>Eukaryota</taxon>
        <taxon>Viridiplantae</taxon>
        <taxon>Streptophyta</taxon>
        <taxon>Embryophyta</taxon>
        <taxon>Tracheophyta</taxon>
        <taxon>Spermatophyta</taxon>
        <taxon>Magnoliopsida</taxon>
        <taxon>Liliopsida</taxon>
        <taxon>Poales</taxon>
        <taxon>Poaceae</taxon>
        <taxon>BOP clade</taxon>
        <taxon>Pooideae</taxon>
        <taxon>Stipodae</taxon>
        <taxon>Brachypodieae</taxon>
        <taxon>Brachypodium</taxon>
    </lineage>
</organism>
<dbReference type="GO" id="GO:0000139">
    <property type="term" value="C:Golgi membrane"/>
    <property type="evidence" value="ECO:0007669"/>
    <property type="project" value="UniProtKB-SubCell"/>
</dbReference>
<name>A0A0Q3IT53_BRADI</name>
<evidence type="ECO:0000256" key="4">
    <source>
        <dbReference type="ARBA" id="ARBA00022692"/>
    </source>
</evidence>
<comment type="subcellular location">
    <subcellularLocation>
        <location evidence="1">Golgi apparatus membrane</location>
        <topology evidence="1">Single-pass type II membrane protein</topology>
    </subcellularLocation>
</comment>
<dbReference type="Pfam" id="PF13839">
    <property type="entry name" value="PC-Esterase"/>
    <property type="match status" value="1"/>
</dbReference>
<feature type="compositionally biased region" description="Basic residues" evidence="11">
    <location>
        <begin position="85"/>
        <end position="101"/>
    </location>
</feature>
<dbReference type="InterPro" id="IPR026057">
    <property type="entry name" value="TBL_C"/>
</dbReference>
<feature type="region of interest" description="Disordered" evidence="11">
    <location>
        <begin position="82"/>
        <end position="108"/>
    </location>
</feature>
<dbReference type="PANTHER" id="PTHR32285:SF42">
    <property type="entry name" value="PROTEIN TRICHOME BIREFRINGENCE-LIKE 37"/>
    <property type="match status" value="1"/>
</dbReference>
<dbReference type="GO" id="GO:1990538">
    <property type="term" value="F:xylan O-acetyltransferase activity"/>
    <property type="evidence" value="ECO:0007669"/>
    <property type="project" value="UniProtKB-ARBA"/>
</dbReference>
<dbReference type="AlphaFoldDB" id="A0A0Q3IT53"/>
<keyword evidence="4" id="KW-0812">Transmembrane</keyword>
<proteinExistence type="inferred from homology"/>
<evidence type="ECO:0000256" key="1">
    <source>
        <dbReference type="ARBA" id="ARBA00004323"/>
    </source>
</evidence>
<evidence type="ECO:0000256" key="6">
    <source>
        <dbReference type="ARBA" id="ARBA00022989"/>
    </source>
</evidence>
<evidence type="ECO:0000256" key="11">
    <source>
        <dbReference type="SAM" id="MobiDB-lite"/>
    </source>
</evidence>
<evidence type="ECO:0000256" key="2">
    <source>
        <dbReference type="ARBA" id="ARBA00007727"/>
    </source>
</evidence>
<dbReference type="InterPro" id="IPR029962">
    <property type="entry name" value="TBL"/>
</dbReference>
<accession>A0A0Q3IT53</accession>
<feature type="domain" description="Trichome birefringence-like C-terminal" evidence="12">
    <location>
        <begin position="165"/>
        <end position="427"/>
    </location>
</feature>
<keyword evidence="3" id="KW-0808">Transferase</keyword>
<dbReference type="Gramene" id="KQK08987">
    <property type="protein sequence ID" value="KQK08987"/>
    <property type="gene ID" value="BRADI_2g45320v3"/>
</dbReference>
<dbReference type="OrthoDB" id="630188at2759"/>
<keyword evidence="16" id="KW-1185">Reference proteome</keyword>
<evidence type="ECO:0000256" key="7">
    <source>
        <dbReference type="ARBA" id="ARBA00023034"/>
    </source>
</evidence>
<dbReference type="EnsemblPlants" id="KQK08987">
    <property type="protein sequence ID" value="KQK08987"/>
    <property type="gene ID" value="BRADI_2g45320v3"/>
</dbReference>
<feature type="domain" description="Trichome birefringence-like N-terminal" evidence="13">
    <location>
        <begin position="112"/>
        <end position="164"/>
    </location>
</feature>
<dbReference type="STRING" id="15368.A0A0Q3IT53"/>
<dbReference type="EMBL" id="CM000881">
    <property type="protein sequence ID" value="KQK08987.1"/>
    <property type="molecule type" value="Genomic_DNA"/>
</dbReference>
<evidence type="ECO:0000256" key="9">
    <source>
        <dbReference type="ARBA" id="ARBA00023157"/>
    </source>
</evidence>
<reference evidence="14" key="2">
    <citation type="submission" date="2017-06" db="EMBL/GenBank/DDBJ databases">
        <title>WGS assembly of Brachypodium distachyon.</title>
        <authorList>
            <consortium name="The International Brachypodium Initiative"/>
            <person name="Lucas S."/>
            <person name="Harmon-Smith M."/>
            <person name="Lail K."/>
            <person name="Tice H."/>
            <person name="Grimwood J."/>
            <person name="Bruce D."/>
            <person name="Barry K."/>
            <person name="Shu S."/>
            <person name="Lindquist E."/>
            <person name="Wang M."/>
            <person name="Pitluck S."/>
            <person name="Vogel J.P."/>
            <person name="Garvin D.F."/>
            <person name="Mockler T.C."/>
            <person name="Schmutz J."/>
            <person name="Rokhsar D."/>
            <person name="Bevan M.W."/>
        </authorList>
    </citation>
    <scope>NUCLEOTIDE SEQUENCE</scope>
    <source>
        <strain evidence="14">Bd21</strain>
    </source>
</reference>